<evidence type="ECO:0000313" key="2">
    <source>
        <dbReference type="EMBL" id="MFJ2821111.1"/>
    </source>
</evidence>
<feature type="compositionally biased region" description="Basic and acidic residues" evidence="1">
    <location>
        <begin position="15"/>
        <end position="29"/>
    </location>
</feature>
<dbReference type="EMBL" id="JBIUYY010000003">
    <property type="protein sequence ID" value="MFJ2821111.1"/>
    <property type="molecule type" value="Genomic_DNA"/>
</dbReference>
<dbReference type="Proteomes" id="UP001617351">
    <property type="component" value="Unassembled WGS sequence"/>
</dbReference>
<proteinExistence type="predicted"/>
<reference evidence="2 3" key="1">
    <citation type="submission" date="2024-10" db="EMBL/GenBank/DDBJ databases">
        <title>The Natural Products Discovery Center: Release of the First 8490 Sequenced Strains for Exploring Actinobacteria Biosynthetic Diversity.</title>
        <authorList>
            <person name="Kalkreuter E."/>
            <person name="Kautsar S.A."/>
            <person name="Yang D."/>
            <person name="Bader C.D."/>
            <person name="Teijaro C.N."/>
            <person name="Fluegel L."/>
            <person name="Davis C.M."/>
            <person name="Simpson J.R."/>
            <person name="Lauterbach L."/>
            <person name="Steele A.D."/>
            <person name="Gui C."/>
            <person name="Meng S."/>
            <person name="Li G."/>
            <person name="Viehrig K."/>
            <person name="Ye F."/>
            <person name="Su P."/>
            <person name="Kiefer A.F."/>
            <person name="Nichols A."/>
            <person name="Cepeda A.J."/>
            <person name="Yan W."/>
            <person name="Fan B."/>
            <person name="Jiang Y."/>
            <person name="Adhikari A."/>
            <person name="Zheng C.-J."/>
            <person name="Schuster L."/>
            <person name="Cowan T.M."/>
            <person name="Smanski M.J."/>
            <person name="Chevrette M.G."/>
            <person name="De Carvalho L.P.S."/>
            <person name="Shen B."/>
        </authorList>
    </citation>
    <scope>NUCLEOTIDE SEQUENCE [LARGE SCALE GENOMIC DNA]</scope>
    <source>
        <strain evidence="2 3">NPDC087220</strain>
    </source>
</reference>
<evidence type="ECO:0000313" key="3">
    <source>
        <dbReference type="Proteomes" id="UP001617351"/>
    </source>
</evidence>
<dbReference type="InterPro" id="IPR035172">
    <property type="entry name" value="DUF5302"/>
</dbReference>
<protein>
    <submittedName>
        <fullName evidence="2">DUF5302 domain-containing protein</fullName>
    </submittedName>
</protein>
<sequence>MAQESDAPQDESPAEEAKRRFREALERNARNARAQQAHQSRTKIQGTSTGAGGGQKRTRRKAG</sequence>
<comment type="caution">
    <text evidence="2">The sequence shown here is derived from an EMBL/GenBank/DDBJ whole genome shotgun (WGS) entry which is preliminary data.</text>
</comment>
<accession>A0ABW8EGA0</accession>
<gene>
    <name evidence="2" type="ORF">ACIO7M_08370</name>
</gene>
<evidence type="ECO:0000256" key="1">
    <source>
        <dbReference type="SAM" id="MobiDB-lite"/>
    </source>
</evidence>
<keyword evidence="3" id="KW-1185">Reference proteome</keyword>
<feature type="compositionally biased region" description="Polar residues" evidence="1">
    <location>
        <begin position="38"/>
        <end position="48"/>
    </location>
</feature>
<feature type="region of interest" description="Disordered" evidence="1">
    <location>
        <begin position="1"/>
        <end position="63"/>
    </location>
</feature>
<dbReference type="RefSeq" id="WP_189810053.1">
    <property type="nucleotide sequence ID" value="NZ_BMTY01000011.1"/>
</dbReference>
<dbReference type="Pfam" id="PF17227">
    <property type="entry name" value="DUF5302"/>
    <property type="match status" value="1"/>
</dbReference>
<name>A0ABW8EGA0_STRT5</name>
<organism evidence="2 3">
    <name type="scientific">Streptomyces toxytricini</name>
    <name type="common">Actinomyces toxytricini</name>
    <dbReference type="NCBI Taxonomy" id="67369"/>
    <lineage>
        <taxon>Bacteria</taxon>
        <taxon>Bacillati</taxon>
        <taxon>Actinomycetota</taxon>
        <taxon>Actinomycetes</taxon>
        <taxon>Kitasatosporales</taxon>
        <taxon>Streptomycetaceae</taxon>
        <taxon>Streptomyces</taxon>
    </lineage>
</organism>